<dbReference type="PROSITE" id="PS51257">
    <property type="entry name" value="PROKAR_LIPOPROTEIN"/>
    <property type="match status" value="1"/>
</dbReference>
<dbReference type="RefSeq" id="WP_282756413.1">
    <property type="nucleotide sequence ID" value="NZ_JASCTH010000001.1"/>
</dbReference>
<dbReference type="Gene3D" id="2.50.20.20">
    <property type="match status" value="1"/>
</dbReference>
<gene>
    <name evidence="2" type="ORF">QLQ12_00925</name>
</gene>
<keyword evidence="1" id="KW-0732">Signal</keyword>
<proteinExistence type="predicted"/>
<dbReference type="Proteomes" id="UP001241758">
    <property type="component" value="Unassembled WGS sequence"/>
</dbReference>
<feature type="chain" id="PRO_5045604802" description="Lipoprotein" evidence="1">
    <location>
        <begin position="22"/>
        <end position="252"/>
    </location>
</feature>
<evidence type="ECO:0000313" key="2">
    <source>
        <dbReference type="EMBL" id="MDI6097171.1"/>
    </source>
</evidence>
<comment type="caution">
    <text evidence="2">The sequence shown here is derived from an EMBL/GenBank/DDBJ whole genome shotgun (WGS) entry which is preliminary data.</text>
</comment>
<evidence type="ECO:0008006" key="4">
    <source>
        <dbReference type="Google" id="ProtNLM"/>
    </source>
</evidence>
<keyword evidence="3" id="KW-1185">Reference proteome</keyword>
<accession>A0ABT6WBU2</accession>
<organism evidence="2 3">
    <name type="scientific">Actinoplanes sandaracinus</name>
    <dbReference type="NCBI Taxonomy" id="3045177"/>
    <lineage>
        <taxon>Bacteria</taxon>
        <taxon>Bacillati</taxon>
        <taxon>Actinomycetota</taxon>
        <taxon>Actinomycetes</taxon>
        <taxon>Micromonosporales</taxon>
        <taxon>Micromonosporaceae</taxon>
        <taxon>Actinoplanes</taxon>
    </lineage>
</organism>
<evidence type="ECO:0000256" key="1">
    <source>
        <dbReference type="SAM" id="SignalP"/>
    </source>
</evidence>
<name>A0ABT6WBU2_9ACTN</name>
<feature type="signal peptide" evidence="1">
    <location>
        <begin position="1"/>
        <end position="21"/>
    </location>
</feature>
<evidence type="ECO:0000313" key="3">
    <source>
        <dbReference type="Proteomes" id="UP001241758"/>
    </source>
</evidence>
<sequence length="252" mass="25772">MRKISLRAGLAAVATATLLLAGCGSSDSAKPTAAATSQAPTSQAPTDNGIAALSADEILAKSKAALKKAGSFQMKGNAIVEKDTMAVDFRVSGADFVGSMTMGKDAEVKVMLVGGKQYMKPSEGFWKMLGLGEMAQTMAKTAGDKWLLVPAGDDSIGGIFDAADPDVLLKSTGTIGKGATTQIGAQPVIALTDTGEKEAQLFVATTGEPYPIKQGTATGDGIIFSDFGATFDTLTAPTAEQILDLTKVTGQQ</sequence>
<reference evidence="2 3" key="1">
    <citation type="submission" date="2023-05" db="EMBL/GenBank/DDBJ databases">
        <title>Actinoplanes sp. NEAU-A12 genome sequencing.</title>
        <authorList>
            <person name="Wang Z.-S."/>
        </authorList>
    </citation>
    <scope>NUCLEOTIDE SEQUENCE [LARGE SCALE GENOMIC DNA]</scope>
    <source>
        <strain evidence="2 3">NEAU-A12</strain>
    </source>
</reference>
<protein>
    <recommendedName>
        <fullName evidence="4">Lipoprotein</fullName>
    </recommendedName>
</protein>
<dbReference type="EMBL" id="JASCTH010000001">
    <property type="protein sequence ID" value="MDI6097171.1"/>
    <property type="molecule type" value="Genomic_DNA"/>
</dbReference>